<keyword evidence="2 3" id="KW-0129">CBS domain</keyword>
<accession>X6NWS9</accession>
<gene>
    <name evidence="5" type="ORF">RFI_06345</name>
</gene>
<evidence type="ECO:0000256" key="3">
    <source>
        <dbReference type="PROSITE-ProRule" id="PRU00703"/>
    </source>
</evidence>
<sequence length="135" mass="15149">MEKHGLSGLAVVNSNQEIVHNTSSTDIKLWLQSHAALGMTIEDFLVKIRSEQIQEKKSSGFSVTYATADSTLKAVVDMLMKTKYHRIWVVDDAKRPVGVISLTDIFKFITNDFKPLFVTQSTPTSQTVNEDEEET</sequence>
<dbReference type="EMBL" id="ASPP01005317">
    <property type="protein sequence ID" value="ETO30775.1"/>
    <property type="molecule type" value="Genomic_DNA"/>
</dbReference>
<dbReference type="SUPFAM" id="SSF54631">
    <property type="entry name" value="CBS-domain pair"/>
    <property type="match status" value="1"/>
</dbReference>
<evidence type="ECO:0000256" key="2">
    <source>
        <dbReference type="ARBA" id="ARBA00023122"/>
    </source>
</evidence>
<feature type="domain" description="CBS" evidence="4">
    <location>
        <begin position="57"/>
        <end position="116"/>
    </location>
</feature>
<dbReference type="PROSITE" id="PS51371">
    <property type="entry name" value="CBS"/>
    <property type="match status" value="1"/>
</dbReference>
<keyword evidence="6" id="KW-1185">Reference proteome</keyword>
<dbReference type="OrthoDB" id="449052at2759"/>
<reference evidence="5 6" key="1">
    <citation type="journal article" date="2013" name="Curr. Biol.">
        <title>The Genome of the Foraminiferan Reticulomyxa filosa.</title>
        <authorList>
            <person name="Glockner G."/>
            <person name="Hulsmann N."/>
            <person name="Schleicher M."/>
            <person name="Noegel A.A."/>
            <person name="Eichinger L."/>
            <person name="Gallinger C."/>
            <person name="Pawlowski J."/>
            <person name="Sierra R."/>
            <person name="Euteneuer U."/>
            <person name="Pillet L."/>
            <person name="Moustafa A."/>
            <person name="Platzer M."/>
            <person name="Groth M."/>
            <person name="Szafranski K."/>
            <person name="Schliwa M."/>
        </authorList>
    </citation>
    <scope>NUCLEOTIDE SEQUENCE [LARGE SCALE GENOMIC DNA]</scope>
</reference>
<dbReference type="SMART" id="SM00116">
    <property type="entry name" value="CBS"/>
    <property type="match status" value="1"/>
</dbReference>
<dbReference type="PANTHER" id="PTHR13780">
    <property type="entry name" value="AMP-ACTIVATED PROTEIN KINASE, GAMMA REGULATORY SUBUNIT"/>
    <property type="match status" value="1"/>
</dbReference>
<organism evidence="5 6">
    <name type="scientific">Reticulomyxa filosa</name>
    <dbReference type="NCBI Taxonomy" id="46433"/>
    <lineage>
        <taxon>Eukaryota</taxon>
        <taxon>Sar</taxon>
        <taxon>Rhizaria</taxon>
        <taxon>Retaria</taxon>
        <taxon>Foraminifera</taxon>
        <taxon>Monothalamids</taxon>
        <taxon>Reticulomyxidae</taxon>
        <taxon>Reticulomyxa</taxon>
    </lineage>
</organism>
<name>X6NWS9_RETFI</name>
<dbReference type="InterPro" id="IPR050511">
    <property type="entry name" value="AMPK_gamma/SDS23_families"/>
</dbReference>
<evidence type="ECO:0000259" key="4">
    <source>
        <dbReference type="PROSITE" id="PS51371"/>
    </source>
</evidence>
<evidence type="ECO:0000313" key="5">
    <source>
        <dbReference type="EMBL" id="ETO30775.1"/>
    </source>
</evidence>
<proteinExistence type="predicted"/>
<dbReference type="AlphaFoldDB" id="X6NWS9"/>
<comment type="caution">
    <text evidence="5">The sequence shown here is derived from an EMBL/GenBank/DDBJ whole genome shotgun (WGS) entry which is preliminary data.</text>
</comment>
<dbReference type="Gene3D" id="3.10.580.10">
    <property type="entry name" value="CBS-domain"/>
    <property type="match status" value="1"/>
</dbReference>
<dbReference type="CDD" id="cd02205">
    <property type="entry name" value="CBS_pair_SF"/>
    <property type="match status" value="1"/>
</dbReference>
<dbReference type="Pfam" id="PF00571">
    <property type="entry name" value="CBS"/>
    <property type="match status" value="1"/>
</dbReference>
<evidence type="ECO:0000313" key="6">
    <source>
        <dbReference type="Proteomes" id="UP000023152"/>
    </source>
</evidence>
<protein>
    <recommendedName>
        <fullName evidence="4">CBS domain-containing protein</fullName>
    </recommendedName>
</protein>
<evidence type="ECO:0000256" key="1">
    <source>
        <dbReference type="ARBA" id="ARBA00022737"/>
    </source>
</evidence>
<dbReference type="PANTHER" id="PTHR13780:SF36">
    <property type="entry name" value="CBS DOMAIN-CONTAINING PROTEIN"/>
    <property type="match status" value="1"/>
</dbReference>
<dbReference type="InterPro" id="IPR000644">
    <property type="entry name" value="CBS_dom"/>
</dbReference>
<dbReference type="InterPro" id="IPR046342">
    <property type="entry name" value="CBS_dom_sf"/>
</dbReference>
<dbReference type="Proteomes" id="UP000023152">
    <property type="component" value="Unassembled WGS sequence"/>
</dbReference>
<keyword evidence="1" id="KW-0677">Repeat</keyword>